<evidence type="ECO:0000256" key="1">
    <source>
        <dbReference type="SAM" id="MobiDB-lite"/>
    </source>
</evidence>
<evidence type="ECO:0008006" key="5">
    <source>
        <dbReference type="Google" id="ProtNLM"/>
    </source>
</evidence>
<keyword evidence="2" id="KW-1133">Transmembrane helix</keyword>
<feature type="transmembrane region" description="Helical" evidence="2">
    <location>
        <begin position="107"/>
        <end position="128"/>
    </location>
</feature>
<evidence type="ECO:0000256" key="2">
    <source>
        <dbReference type="SAM" id="Phobius"/>
    </source>
</evidence>
<protein>
    <recommendedName>
        <fullName evidence="5">Iron uptake protein</fullName>
    </recommendedName>
</protein>
<reference evidence="3 4" key="1">
    <citation type="submission" date="2016-10" db="EMBL/GenBank/DDBJ databases">
        <authorList>
            <person name="de Groot N.N."/>
        </authorList>
    </citation>
    <scope>NUCLEOTIDE SEQUENCE [LARGE SCALE GENOMIC DNA]</scope>
    <source>
        <strain evidence="3 4">ATCC 43154</strain>
    </source>
</reference>
<proteinExistence type="predicted"/>
<accession>A0A1I4KJ41</accession>
<dbReference type="EMBL" id="FOTW01000007">
    <property type="protein sequence ID" value="SFL78744.1"/>
    <property type="molecule type" value="Genomic_DNA"/>
</dbReference>
<organism evidence="3 4">
    <name type="scientific">Rugamonas rubra</name>
    <dbReference type="NCBI Taxonomy" id="758825"/>
    <lineage>
        <taxon>Bacteria</taxon>
        <taxon>Pseudomonadati</taxon>
        <taxon>Pseudomonadota</taxon>
        <taxon>Betaproteobacteria</taxon>
        <taxon>Burkholderiales</taxon>
        <taxon>Oxalobacteraceae</taxon>
        <taxon>Telluria group</taxon>
        <taxon>Rugamonas</taxon>
    </lineage>
</organism>
<dbReference type="STRING" id="758825.SAMN02982985_01541"/>
<keyword evidence="2" id="KW-0472">Membrane</keyword>
<dbReference type="Proteomes" id="UP000199470">
    <property type="component" value="Unassembled WGS sequence"/>
</dbReference>
<feature type="compositionally biased region" description="Basic and acidic residues" evidence="1">
    <location>
        <begin position="1"/>
        <end position="23"/>
    </location>
</feature>
<evidence type="ECO:0000313" key="3">
    <source>
        <dbReference type="EMBL" id="SFL78744.1"/>
    </source>
</evidence>
<feature type="region of interest" description="Disordered" evidence="1">
    <location>
        <begin position="1"/>
        <end position="38"/>
    </location>
</feature>
<name>A0A1I4KJ41_9BURK</name>
<feature type="transmembrane region" description="Helical" evidence="2">
    <location>
        <begin position="48"/>
        <end position="68"/>
    </location>
</feature>
<gene>
    <name evidence="3" type="ORF">SAMN02982985_01541</name>
</gene>
<keyword evidence="2" id="KW-0812">Transmembrane</keyword>
<evidence type="ECO:0000313" key="4">
    <source>
        <dbReference type="Proteomes" id="UP000199470"/>
    </source>
</evidence>
<feature type="transmembrane region" description="Helical" evidence="2">
    <location>
        <begin position="80"/>
        <end position="100"/>
    </location>
</feature>
<dbReference type="AlphaFoldDB" id="A0A1I4KJ41"/>
<keyword evidence="4" id="KW-1185">Reference proteome</keyword>
<sequence length="133" mass="13269">MSASHKQEHPPRHPHEDEHEHRHGNGNGNGNGRAGWLRRPHPVLSRTVAGLGGGYLLASAGALLVTALSAGGGKPGGDAMLAGALVGLALYALAIVWAFATGSAARAWGGMLLATALLGLPGLLLLALPGGAA</sequence>